<proteinExistence type="inferred from homology"/>
<dbReference type="InterPro" id="IPR038765">
    <property type="entry name" value="Papain-like_cys_pep_sf"/>
</dbReference>
<evidence type="ECO:0000256" key="3">
    <source>
        <dbReference type="ARBA" id="ARBA00012759"/>
    </source>
</evidence>
<evidence type="ECO:0000256" key="6">
    <source>
        <dbReference type="ARBA" id="ARBA00022801"/>
    </source>
</evidence>
<dbReference type="PANTHER" id="PTHR24006">
    <property type="entry name" value="UBIQUITIN CARBOXYL-TERMINAL HYDROLASE"/>
    <property type="match status" value="1"/>
</dbReference>
<keyword evidence="10" id="KW-1185">Reference proteome</keyword>
<keyword evidence="4" id="KW-0645">Protease</keyword>
<dbReference type="EMBL" id="JAAQHG020000040">
    <property type="protein sequence ID" value="KAL1583060.1"/>
    <property type="molecule type" value="Genomic_DNA"/>
</dbReference>
<dbReference type="GO" id="GO:0016579">
    <property type="term" value="P:protein deubiquitination"/>
    <property type="evidence" value="ECO:0007669"/>
    <property type="project" value="InterPro"/>
</dbReference>
<dbReference type="GO" id="GO:0005829">
    <property type="term" value="C:cytosol"/>
    <property type="evidence" value="ECO:0007669"/>
    <property type="project" value="TreeGrafter"/>
</dbReference>
<dbReference type="PANTHER" id="PTHR24006:SF758">
    <property type="entry name" value="UBIQUITIN CARBOXYL-TERMINAL HYDROLASE 36"/>
    <property type="match status" value="1"/>
</dbReference>
<dbReference type="SUPFAM" id="SSF54001">
    <property type="entry name" value="Cysteine proteinases"/>
    <property type="match status" value="1"/>
</dbReference>
<keyword evidence="5" id="KW-0833">Ubl conjugation pathway</keyword>
<name>A0AB34KI98_9PEZI</name>
<comment type="caution">
    <text evidence="9">The sequence shown here is derived from an EMBL/GenBank/DDBJ whole genome shotgun (WGS) entry which is preliminary data.</text>
</comment>
<dbReference type="GO" id="GO:0006508">
    <property type="term" value="P:proteolysis"/>
    <property type="evidence" value="ECO:0007669"/>
    <property type="project" value="UniProtKB-KW"/>
</dbReference>
<accession>A0AB34KI98</accession>
<dbReference type="InterPro" id="IPR050164">
    <property type="entry name" value="Peptidase_C19"/>
</dbReference>
<dbReference type="GO" id="GO:0005634">
    <property type="term" value="C:nucleus"/>
    <property type="evidence" value="ECO:0007669"/>
    <property type="project" value="TreeGrafter"/>
</dbReference>
<dbReference type="EC" id="3.4.19.12" evidence="3"/>
<keyword evidence="6" id="KW-0378">Hydrolase</keyword>
<reference evidence="9 10" key="1">
    <citation type="journal article" date="2020" name="Microbiol. Resour. Announc.">
        <title>Draft Genome Sequence of a Cladosporium Species Isolated from the Mesophotic Ascidian Didemnum maculosum.</title>
        <authorList>
            <person name="Gioti A."/>
            <person name="Siaperas R."/>
            <person name="Nikolaivits E."/>
            <person name="Le Goff G."/>
            <person name="Ouazzani J."/>
            <person name="Kotoulas G."/>
            <person name="Topakas E."/>
        </authorList>
    </citation>
    <scope>NUCLEOTIDE SEQUENCE [LARGE SCALE GENOMIC DNA]</scope>
    <source>
        <strain evidence="9 10">TM138-S3</strain>
    </source>
</reference>
<evidence type="ECO:0000256" key="4">
    <source>
        <dbReference type="ARBA" id="ARBA00022670"/>
    </source>
</evidence>
<comment type="catalytic activity">
    <reaction evidence="1">
        <text>Thiol-dependent hydrolysis of ester, thioester, amide, peptide and isopeptide bonds formed by the C-terminal Gly of ubiquitin (a 76-residue protein attached to proteins as an intracellular targeting signal).</text>
        <dbReference type="EC" id="3.4.19.12"/>
    </reaction>
</comment>
<dbReference type="RefSeq" id="XP_069226167.1">
    <property type="nucleotide sequence ID" value="XM_069377049.1"/>
</dbReference>
<evidence type="ECO:0000256" key="1">
    <source>
        <dbReference type="ARBA" id="ARBA00000707"/>
    </source>
</evidence>
<dbReference type="AlphaFoldDB" id="A0AB34KI98"/>
<evidence type="ECO:0000313" key="10">
    <source>
        <dbReference type="Proteomes" id="UP000803884"/>
    </source>
</evidence>
<evidence type="ECO:0000256" key="7">
    <source>
        <dbReference type="ARBA" id="ARBA00022807"/>
    </source>
</evidence>
<evidence type="ECO:0000256" key="2">
    <source>
        <dbReference type="ARBA" id="ARBA00009085"/>
    </source>
</evidence>
<sequence>MAPTQPQPPPPQTNNTLDRVHAARISKTWPLLSHGGPLVTRNSRPKGMDNPGVLCYRRAVLQCLLHVPELYRYLLSARRCRCREKGCVACALRRLAEVYWSVRETEEVQGVVEGVDGALRSFVGHKDFGQYDFLRNGVQADAMEFLEGLVNMIRAREVEVSGRGRSISRLFNVTTRRTWTCEDCGRTSALRAKDLAIRVALPKELEGQPFDSYLRACFQDEDLPDLRCESDACVVDHPEGRNRTRRTRIVHGPELLIIQLLRFDFDLKVMNLVKNPYRVPFRERLDLSEWTVDNTALKYQLHGVVAHRGASTSSGHYLAALQCQKGSDVATANDMSIGISSDREWLLEPRRGDGDEFDSYLLVYQKVGGVMRVVD</sequence>
<dbReference type="Pfam" id="PF00443">
    <property type="entry name" value="UCH"/>
    <property type="match status" value="1"/>
</dbReference>
<dbReference type="PROSITE" id="PS00973">
    <property type="entry name" value="USP_2"/>
    <property type="match status" value="1"/>
</dbReference>
<keyword evidence="7" id="KW-0788">Thiol protease</keyword>
<dbReference type="InterPro" id="IPR028889">
    <property type="entry name" value="USP"/>
</dbReference>
<dbReference type="Proteomes" id="UP000803884">
    <property type="component" value="Unassembled WGS sequence"/>
</dbReference>
<gene>
    <name evidence="9" type="ORF">WHR41_08445</name>
</gene>
<dbReference type="InterPro" id="IPR001394">
    <property type="entry name" value="Peptidase_C19_UCH"/>
</dbReference>
<dbReference type="PROSITE" id="PS50235">
    <property type="entry name" value="USP_3"/>
    <property type="match status" value="1"/>
</dbReference>
<feature type="domain" description="USP" evidence="8">
    <location>
        <begin position="46"/>
        <end position="367"/>
    </location>
</feature>
<comment type="similarity">
    <text evidence="2">Belongs to the peptidase C19 family.</text>
</comment>
<dbReference type="InterPro" id="IPR018200">
    <property type="entry name" value="USP_CS"/>
</dbReference>
<protein>
    <recommendedName>
        <fullName evidence="3">ubiquitinyl hydrolase 1</fullName>
        <ecNumber evidence="3">3.4.19.12</ecNumber>
    </recommendedName>
</protein>
<dbReference type="GeneID" id="96009887"/>
<organism evidence="9 10">
    <name type="scientific">Cladosporium halotolerans</name>
    <dbReference type="NCBI Taxonomy" id="1052096"/>
    <lineage>
        <taxon>Eukaryota</taxon>
        <taxon>Fungi</taxon>
        <taxon>Dikarya</taxon>
        <taxon>Ascomycota</taxon>
        <taxon>Pezizomycotina</taxon>
        <taxon>Dothideomycetes</taxon>
        <taxon>Dothideomycetidae</taxon>
        <taxon>Cladosporiales</taxon>
        <taxon>Cladosporiaceae</taxon>
        <taxon>Cladosporium</taxon>
    </lineage>
</organism>
<evidence type="ECO:0000313" key="9">
    <source>
        <dbReference type="EMBL" id="KAL1583060.1"/>
    </source>
</evidence>
<dbReference type="GO" id="GO:0004843">
    <property type="term" value="F:cysteine-type deubiquitinase activity"/>
    <property type="evidence" value="ECO:0007669"/>
    <property type="project" value="UniProtKB-EC"/>
</dbReference>
<dbReference type="Gene3D" id="3.90.70.10">
    <property type="entry name" value="Cysteine proteinases"/>
    <property type="match status" value="1"/>
</dbReference>
<evidence type="ECO:0000259" key="8">
    <source>
        <dbReference type="PROSITE" id="PS50235"/>
    </source>
</evidence>
<dbReference type="CDD" id="cd02257">
    <property type="entry name" value="Peptidase_C19"/>
    <property type="match status" value="1"/>
</dbReference>
<evidence type="ECO:0000256" key="5">
    <source>
        <dbReference type="ARBA" id="ARBA00022786"/>
    </source>
</evidence>